<organism evidence="3 4">
    <name type="scientific">Kribbella antibiotica</name>
    <dbReference type="NCBI Taxonomy" id="190195"/>
    <lineage>
        <taxon>Bacteria</taxon>
        <taxon>Bacillati</taxon>
        <taxon>Actinomycetota</taxon>
        <taxon>Actinomycetes</taxon>
        <taxon>Propionibacteriales</taxon>
        <taxon>Kribbellaceae</taxon>
        <taxon>Kribbella</taxon>
    </lineage>
</organism>
<dbReference type="Pfam" id="PF00069">
    <property type="entry name" value="Pkinase"/>
    <property type="match status" value="1"/>
</dbReference>
<feature type="compositionally biased region" description="Basic and acidic residues" evidence="1">
    <location>
        <begin position="33"/>
        <end position="43"/>
    </location>
</feature>
<proteinExistence type="predicted"/>
<evidence type="ECO:0000259" key="2">
    <source>
        <dbReference type="PROSITE" id="PS50011"/>
    </source>
</evidence>
<reference evidence="3 4" key="1">
    <citation type="submission" date="2019-03" db="EMBL/GenBank/DDBJ databases">
        <title>Draft genome sequences of novel Actinobacteria.</title>
        <authorList>
            <person name="Sahin N."/>
            <person name="Ay H."/>
            <person name="Saygin H."/>
        </authorList>
    </citation>
    <scope>NUCLEOTIDE SEQUENCE [LARGE SCALE GENOMIC DNA]</scope>
    <source>
        <strain evidence="3 4">JCM 13523</strain>
    </source>
</reference>
<evidence type="ECO:0000313" key="4">
    <source>
        <dbReference type="Proteomes" id="UP000295124"/>
    </source>
</evidence>
<feature type="compositionally biased region" description="Pro residues" evidence="1">
    <location>
        <begin position="318"/>
        <end position="331"/>
    </location>
</feature>
<dbReference type="GO" id="GO:0004672">
    <property type="term" value="F:protein kinase activity"/>
    <property type="evidence" value="ECO:0007669"/>
    <property type="project" value="InterPro"/>
</dbReference>
<evidence type="ECO:0000313" key="3">
    <source>
        <dbReference type="EMBL" id="TDD60674.1"/>
    </source>
</evidence>
<feature type="region of interest" description="Disordered" evidence="1">
    <location>
        <begin position="1"/>
        <end position="58"/>
    </location>
</feature>
<dbReference type="PANTHER" id="PTHR48011">
    <property type="entry name" value="CCR4-NOT TRANSCRIPTIONAL COMPLEX SUBUNIT CAF120-RELATED"/>
    <property type="match status" value="1"/>
</dbReference>
<name>A0A4R4ZRG8_9ACTN</name>
<feature type="domain" description="Protein kinase" evidence="2">
    <location>
        <begin position="1"/>
        <end position="312"/>
    </location>
</feature>
<evidence type="ECO:0000256" key="1">
    <source>
        <dbReference type="SAM" id="MobiDB-lite"/>
    </source>
</evidence>
<dbReference type="PANTHER" id="PTHR48011:SF4">
    <property type="entry name" value="MITOGEN-ACTIVATED PROTEIN KINASE KINASE KINASE 19"/>
    <property type="match status" value="1"/>
</dbReference>
<dbReference type="SMART" id="SM00220">
    <property type="entry name" value="S_TKc"/>
    <property type="match status" value="1"/>
</dbReference>
<dbReference type="GO" id="GO:0007165">
    <property type="term" value="P:signal transduction"/>
    <property type="evidence" value="ECO:0007669"/>
    <property type="project" value="TreeGrafter"/>
</dbReference>
<dbReference type="InterPro" id="IPR011009">
    <property type="entry name" value="Kinase-like_dom_sf"/>
</dbReference>
<dbReference type="RefSeq" id="WP_132166999.1">
    <property type="nucleotide sequence ID" value="NZ_SMKX01000022.1"/>
</dbReference>
<sequence length="623" mass="69111">MTTTLPSPPSPPATEIDPPSAATPNGQGPPPTEADRADHEEGLPSHPPSWQDLGDGTELPWSEHARITRFTTAQYGEVVVKAYRSRGDDRRRIWDAWENCRTNGASLTPLLRTHLENGIAFELMPYRPARSVYEVFAAGGAWPRTPRTTKELEAILRQVADTLAILHAEQADGRFAVHGDIKPANLLVERIDQLRIELSDTESVVLVDELDPARPGRHATAAYQAPEAGTVVHRPQDYWSLGMSLVELGTGRHPYQRPNGQFHSPATIRAELAQRDPEIPEGLDNRWRWLAQGLLVRDSSLRFGPDEIARWLAGEPVPDVPSRPEPAPPTVETPERGHTFTFAGTTYAGPRELAAAMGAHWADTVRLVLGRDLEHLVGWAQQACSAQVVGLVDVQERRRLNLINEHRAAAELIWCLDPESPPDFHGRNCDRVGLGVLATQALHGDPEAGTIVTRLFESSALEILAHRPQHQDLQQLGDRWRHLVQVALELMARRPAVGQMPTDDLLVPHLLSAVLSRRRSHALAEQAASCLTPRSTNVEWFRSLASTPNDVDAAAHHAVMVLTAPQADLEGAAVHPELDAWARAYLERTLAAREAAQQAPQQPPRGPLVRLLRALWRRWRYRR</sequence>
<dbReference type="InterPro" id="IPR052751">
    <property type="entry name" value="Plant_MAPKKK"/>
</dbReference>
<dbReference type="GO" id="GO:0005524">
    <property type="term" value="F:ATP binding"/>
    <property type="evidence" value="ECO:0007669"/>
    <property type="project" value="InterPro"/>
</dbReference>
<dbReference type="EMBL" id="SMKX01000022">
    <property type="protein sequence ID" value="TDD60674.1"/>
    <property type="molecule type" value="Genomic_DNA"/>
</dbReference>
<gene>
    <name evidence="3" type="ORF">E1263_10385</name>
</gene>
<comment type="caution">
    <text evidence="3">The sequence shown here is derived from an EMBL/GenBank/DDBJ whole genome shotgun (WGS) entry which is preliminary data.</text>
</comment>
<dbReference type="Proteomes" id="UP000295124">
    <property type="component" value="Unassembled WGS sequence"/>
</dbReference>
<feature type="region of interest" description="Disordered" evidence="1">
    <location>
        <begin position="315"/>
        <end position="337"/>
    </location>
</feature>
<protein>
    <recommendedName>
        <fullName evidence="2">Protein kinase domain-containing protein</fullName>
    </recommendedName>
</protein>
<dbReference type="Gene3D" id="1.10.510.10">
    <property type="entry name" value="Transferase(Phosphotransferase) domain 1"/>
    <property type="match status" value="1"/>
</dbReference>
<dbReference type="AlphaFoldDB" id="A0A4R4ZRG8"/>
<dbReference type="PROSITE" id="PS50011">
    <property type="entry name" value="PROTEIN_KINASE_DOM"/>
    <property type="match status" value="1"/>
</dbReference>
<dbReference type="OrthoDB" id="5492697at2"/>
<keyword evidence="4" id="KW-1185">Reference proteome</keyword>
<feature type="compositionally biased region" description="Pro residues" evidence="1">
    <location>
        <begin position="1"/>
        <end position="12"/>
    </location>
</feature>
<dbReference type="SUPFAM" id="SSF56112">
    <property type="entry name" value="Protein kinase-like (PK-like)"/>
    <property type="match status" value="1"/>
</dbReference>
<accession>A0A4R4ZRG8</accession>
<dbReference type="InterPro" id="IPR000719">
    <property type="entry name" value="Prot_kinase_dom"/>
</dbReference>